<organism evidence="2 3">
    <name type="scientific">Mogibacterium kristiansenii</name>
    <dbReference type="NCBI Taxonomy" id="2606708"/>
    <lineage>
        <taxon>Bacteria</taxon>
        <taxon>Bacillati</taxon>
        <taxon>Bacillota</taxon>
        <taxon>Clostridia</taxon>
        <taxon>Peptostreptococcales</taxon>
        <taxon>Anaerovoracaceae</taxon>
        <taxon>Mogibacterium</taxon>
    </lineage>
</organism>
<comment type="caution">
    <text evidence="2">The sequence shown here is derived from an EMBL/GenBank/DDBJ whole genome shotgun (WGS) entry which is preliminary data.</text>
</comment>
<keyword evidence="1" id="KW-0812">Transmembrane</keyword>
<name>A0A6N7X716_9FIRM</name>
<dbReference type="Proteomes" id="UP000469424">
    <property type="component" value="Unassembled WGS sequence"/>
</dbReference>
<reference evidence="2 3" key="1">
    <citation type="submission" date="2019-08" db="EMBL/GenBank/DDBJ databases">
        <title>In-depth cultivation of the pig gut microbiome towards novel bacterial diversity and tailored functional studies.</title>
        <authorList>
            <person name="Wylensek D."/>
            <person name="Hitch T.C.A."/>
            <person name="Clavel T."/>
        </authorList>
    </citation>
    <scope>NUCLEOTIDE SEQUENCE [LARGE SCALE GENOMIC DNA]</scope>
    <source>
        <strain evidence="2 3">WCA-MUC-591-APC-4B</strain>
    </source>
</reference>
<protein>
    <submittedName>
        <fullName evidence="2">Uncharacterized protein</fullName>
    </submittedName>
</protein>
<dbReference type="AlphaFoldDB" id="A0A6N7X716"/>
<keyword evidence="1" id="KW-1133">Transmembrane helix</keyword>
<feature type="transmembrane region" description="Helical" evidence="1">
    <location>
        <begin position="33"/>
        <end position="54"/>
    </location>
</feature>
<accession>A0A6N7X716</accession>
<dbReference type="EMBL" id="VUNA01000004">
    <property type="protein sequence ID" value="MST70373.1"/>
    <property type="molecule type" value="Genomic_DNA"/>
</dbReference>
<gene>
    <name evidence="2" type="ORF">FYJ65_03295</name>
</gene>
<dbReference type="RefSeq" id="WP_154553931.1">
    <property type="nucleotide sequence ID" value="NZ_JBJESO010000025.1"/>
</dbReference>
<sequence length="60" mass="6421">MNKKQIISNGMLATMAMTILSVVFVVLVCREAIVTQAVVSVVCFALAAMAMSHVKVHTGR</sequence>
<keyword evidence="3" id="KW-1185">Reference proteome</keyword>
<evidence type="ECO:0000313" key="2">
    <source>
        <dbReference type="EMBL" id="MST70373.1"/>
    </source>
</evidence>
<proteinExistence type="predicted"/>
<keyword evidence="1" id="KW-0472">Membrane</keyword>
<feature type="transmembrane region" description="Helical" evidence="1">
    <location>
        <begin position="7"/>
        <end position="27"/>
    </location>
</feature>
<evidence type="ECO:0000313" key="3">
    <source>
        <dbReference type="Proteomes" id="UP000469424"/>
    </source>
</evidence>
<evidence type="ECO:0000256" key="1">
    <source>
        <dbReference type="SAM" id="Phobius"/>
    </source>
</evidence>